<evidence type="ECO:0000313" key="1">
    <source>
        <dbReference type="EMBL" id="RDZ29172.1"/>
    </source>
</evidence>
<sequence length="114" mass="12134">MTEACPKCDSAAQLRSKWLLIDAHDPERAQRHPDTRGACACEGELGVDGLKPEAVADAPLQQFVSGLYCEACGIGFVPEAMAKPAPQRWVLTPEGYRVVQADGTLGPAQPRMGG</sequence>
<proteinExistence type="predicted"/>
<name>A0A371K5P1_9GAMM</name>
<reference evidence="1 2" key="1">
    <citation type="submission" date="2018-08" db="EMBL/GenBank/DDBJ databases">
        <title>Lysobacter sp. zong2l5, whole genome shotgun sequence.</title>
        <authorList>
            <person name="Zhang X."/>
            <person name="Feng G."/>
            <person name="Zhu H."/>
        </authorList>
    </citation>
    <scope>NUCLEOTIDE SEQUENCE [LARGE SCALE GENOMIC DNA]</scope>
    <source>
        <strain evidence="2">zong2l5</strain>
    </source>
</reference>
<dbReference type="AlphaFoldDB" id="A0A371K5P1"/>
<keyword evidence="2" id="KW-1185">Reference proteome</keyword>
<organism evidence="1 2">
    <name type="scientific">Lysobacter silvisoli</name>
    <dbReference type="NCBI Taxonomy" id="2293254"/>
    <lineage>
        <taxon>Bacteria</taxon>
        <taxon>Pseudomonadati</taxon>
        <taxon>Pseudomonadota</taxon>
        <taxon>Gammaproteobacteria</taxon>
        <taxon>Lysobacterales</taxon>
        <taxon>Lysobacteraceae</taxon>
        <taxon>Lysobacter</taxon>
    </lineage>
</organism>
<dbReference type="OrthoDB" id="6892583at2"/>
<protein>
    <submittedName>
        <fullName evidence="1">Uncharacterized protein</fullName>
    </submittedName>
</protein>
<evidence type="ECO:0000313" key="2">
    <source>
        <dbReference type="Proteomes" id="UP000264492"/>
    </source>
</evidence>
<dbReference type="RefSeq" id="WP_115858609.1">
    <property type="nucleotide sequence ID" value="NZ_QTSU01000001.1"/>
</dbReference>
<accession>A0A371K5P1</accession>
<dbReference type="EMBL" id="QTSU01000001">
    <property type="protein sequence ID" value="RDZ29172.1"/>
    <property type="molecule type" value="Genomic_DNA"/>
</dbReference>
<gene>
    <name evidence="1" type="ORF">DX914_08790</name>
</gene>
<dbReference type="Proteomes" id="UP000264492">
    <property type="component" value="Unassembled WGS sequence"/>
</dbReference>
<comment type="caution">
    <text evidence="1">The sequence shown here is derived from an EMBL/GenBank/DDBJ whole genome shotgun (WGS) entry which is preliminary data.</text>
</comment>